<dbReference type="AlphaFoldDB" id="A0A3D4S4U0"/>
<sequence>MKKIVFIILGCLTFALGTLGIFLPFLPSTVFYLLTTFFWLRSSEKLYQKFVASKFYEEHITKTLIRKEITTSRMVRMFIMMFIVFLIPCLLVDNVVMRVTMACVYVAHVIGLTWYFKFSGRKCSKGKAKVDVKAEV</sequence>
<reference evidence="2 3" key="1">
    <citation type="journal article" date="2018" name="Nat. Biotechnol.">
        <title>A standardized bacterial taxonomy based on genome phylogeny substantially revises the tree of life.</title>
        <authorList>
            <person name="Parks D.H."/>
            <person name="Chuvochina M."/>
            <person name="Waite D.W."/>
            <person name="Rinke C."/>
            <person name="Skarshewski A."/>
            <person name="Chaumeil P.A."/>
            <person name="Hugenholtz P."/>
        </authorList>
    </citation>
    <scope>NUCLEOTIDE SEQUENCE [LARGE SCALE GENOMIC DNA]</scope>
    <source>
        <strain evidence="2">UBA11306</strain>
    </source>
</reference>
<protein>
    <submittedName>
        <fullName evidence="2">DUF454 domain-containing protein</fullName>
    </submittedName>
</protein>
<dbReference type="EMBL" id="DQHO01000016">
    <property type="protein sequence ID" value="HCS93492.1"/>
    <property type="molecule type" value="Genomic_DNA"/>
</dbReference>
<dbReference type="PANTHER" id="PTHR35813:SF1">
    <property type="entry name" value="INNER MEMBRANE PROTEIN YBAN"/>
    <property type="match status" value="1"/>
</dbReference>
<dbReference type="Pfam" id="PF04304">
    <property type="entry name" value="DUF454"/>
    <property type="match status" value="1"/>
</dbReference>
<feature type="transmembrane region" description="Helical" evidence="1">
    <location>
        <begin position="74"/>
        <end position="93"/>
    </location>
</feature>
<feature type="transmembrane region" description="Helical" evidence="1">
    <location>
        <begin position="6"/>
        <end position="39"/>
    </location>
</feature>
<comment type="caution">
    <text evidence="2">The sequence shown here is derived from an EMBL/GenBank/DDBJ whole genome shotgun (WGS) entry which is preliminary data.</text>
</comment>
<accession>A0A3D4S4U0</accession>
<proteinExistence type="predicted"/>
<dbReference type="Proteomes" id="UP000262195">
    <property type="component" value="Unassembled WGS sequence"/>
</dbReference>
<dbReference type="GO" id="GO:0005886">
    <property type="term" value="C:plasma membrane"/>
    <property type="evidence" value="ECO:0007669"/>
    <property type="project" value="TreeGrafter"/>
</dbReference>
<organism evidence="2 3">
    <name type="scientific">Bavariicoccus seileri</name>
    <dbReference type="NCBI Taxonomy" id="549685"/>
    <lineage>
        <taxon>Bacteria</taxon>
        <taxon>Bacillati</taxon>
        <taxon>Bacillota</taxon>
        <taxon>Bacilli</taxon>
        <taxon>Lactobacillales</taxon>
        <taxon>Enterococcaceae</taxon>
        <taxon>Bavariicoccus</taxon>
    </lineage>
</organism>
<dbReference type="InterPro" id="IPR007401">
    <property type="entry name" value="DUF454"/>
</dbReference>
<evidence type="ECO:0000313" key="3">
    <source>
        <dbReference type="Proteomes" id="UP000262195"/>
    </source>
</evidence>
<keyword evidence="1" id="KW-1133">Transmembrane helix</keyword>
<evidence type="ECO:0000313" key="2">
    <source>
        <dbReference type="EMBL" id="HCS93492.1"/>
    </source>
</evidence>
<gene>
    <name evidence="2" type="ORF">DIW15_02140</name>
</gene>
<evidence type="ECO:0000256" key="1">
    <source>
        <dbReference type="SAM" id="Phobius"/>
    </source>
</evidence>
<dbReference type="PANTHER" id="PTHR35813">
    <property type="entry name" value="INNER MEMBRANE PROTEIN YBAN"/>
    <property type="match status" value="1"/>
</dbReference>
<keyword evidence="1" id="KW-0472">Membrane</keyword>
<name>A0A3D4S4U0_9ENTE</name>
<dbReference type="STRING" id="1121105.GCA_000421665_01055"/>
<keyword evidence="1" id="KW-0812">Transmembrane</keyword>
<feature type="transmembrane region" description="Helical" evidence="1">
    <location>
        <begin position="99"/>
        <end position="116"/>
    </location>
</feature>